<dbReference type="PROSITE" id="PS51029">
    <property type="entry name" value="MADF"/>
    <property type="match status" value="1"/>
</dbReference>
<dbReference type="PROSITE" id="PS50808">
    <property type="entry name" value="ZF_BED"/>
    <property type="match status" value="1"/>
</dbReference>
<feature type="compositionally biased region" description="Polar residues" evidence="5">
    <location>
        <begin position="107"/>
        <end position="124"/>
    </location>
</feature>
<accession>A0A9P0JKC2</accession>
<name>A0A9P0JKC2_ACAOB</name>
<evidence type="ECO:0000256" key="1">
    <source>
        <dbReference type="ARBA" id="ARBA00022723"/>
    </source>
</evidence>
<evidence type="ECO:0000256" key="3">
    <source>
        <dbReference type="ARBA" id="ARBA00022833"/>
    </source>
</evidence>
<dbReference type="AlphaFoldDB" id="A0A9P0JKC2"/>
<keyword evidence="2 4" id="KW-0863">Zinc-finger</keyword>
<evidence type="ECO:0000256" key="2">
    <source>
        <dbReference type="ARBA" id="ARBA00022771"/>
    </source>
</evidence>
<dbReference type="PANTHER" id="PTHR21505:SF12">
    <property type="entry name" value="MADF DOMAIN-CONTAINING PROTEIN-RELATED"/>
    <property type="match status" value="1"/>
</dbReference>
<dbReference type="SMART" id="SM00614">
    <property type="entry name" value="ZnF_BED"/>
    <property type="match status" value="1"/>
</dbReference>
<evidence type="ECO:0000256" key="4">
    <source>
        <dbReference type="PROSITE-ProRule" id="PRU00027"/>
    </source>
</evidence>
<dbReference type="GO" id="GO:0003677">
    <property type="term" value="F:DNA binding"/>
    <property type="evidence" value="ECO:0007669"/>
    <property type="project" value="InterPro"/>
</dbReference>
<dbReference type="Pfam" id="PF10545">
    <property type="entry name" value="MADF_DNA_bdg"/>
    <property type="match status" value="1"/>
</dbReference>
<feature type="region of interest" description="Disordered" evidence="5">
    <location>
        <begin position="104"/>
        <end position="180"/>
    </location>
</feature>
<reference evidence="8" key="1">
    <citation type="submission" date="2022-03" db="EMBL/GenBank/DDBJ databases">
        <authorList>
            <person name="Sayadi A."/>
        </authorList>
    </citation>
    <scope>NUCLEOTIDE SEQUENCE</scope>
</reference>
<evidence type="ECO:0000256" key="5">
    <source>
        <dbReference type="SAM" id="MobiDB-lite"/>
    </source>
</evidence>
<dbReference type="Pfam" id="PF02892">
    <property type="entry name" value="zf-BED"/>
    <property type="match status" value="1"/>
</dbReference>
<organism evidence="8 9">
    <name type="scientific">Acanthoscelides obtectus</name>
    <name type="common">Bean weevil</name>
    <name type="synonym">Bruchus obtectus</name>
    <dbReference type="NCBI Taxonomy" id="200917"/>
    <lineage>
        <taxon>Eukaryota</taxon>
        <taxon>Metazoa</taxon>
        <taxon>Ecdysozoa</taxon>
        <taxon>Arthropoda</taxon>
        <taxon>Hexapoda</taxon>
        <taxon>Insecta</taxon>
        <taxon>Pterygota</taxon>
        <taxon>Neoptera</taxon>
        <taxon>Endopterygota</taxon>
        <taxon>Coleoptera</taxon>
        <taxon>Polyphaga</taxon>
        <taxon>Cucujiformia</taxon>
        <taxon>Chrysomeloidea</taxon>
        <taxon>Chrysomelidae</taxon>
        <taxon>Bruchinae</taxon>
        <taxon>Bruchini</taxon>
        <taxon>Acanthoscelides</taxon>
    </lineage>
</organism>
<dbReference type="SUPFAM" id="SSF57667">
    <property type="entry name" value="beta-beta-alpha zinc fingers"/>
    <property type="match status" value="1"/>
</dbReference>
<evidence type="ECO:0000259" key="6">
    <source>
        <dbReference type="PROSITE" id="PS50808"/>
    </source>
</evidence>
<dbReference type="InterPro" id="IPR036236">
    <property type="entry name" value="Znf_C2H2_sf"/>
</dbReference>
<dbReference type="OrthoDB" id="6774481at2759"/>
<gene>
    <name evidence="8" type="ORF">ACAOBT_LOCUS912</name>
</gene>
<dbReference type="GO" id="GO:0008270">
    <property type="term" value="F:zinc ion binding"/>
    <property type="evidence" value="ECO:0007669"/>
    <property type="project" value="UniProtKB-KW"/>
</dbReference>
<evidence type="ECO:0000259" key="7">
    <source>
        <dbReference type="PROSITE" id="PS51029"/>
    </source>
</evidence>
<sequence>MDFTRQQCLEITDLYHQRPILWNPRHPSYFNKVKKDDAWREIAEICGRDVKNIQKKVESLKGSYRRERAKVKKSTGTGKGKDETYTSQWFAFDYLRFLDDKDEPRRSINNLQPNSPEDGINTSSEIEDFTDEPRNNTEIEASQNDEPALETSEGAAPSEIKTKTFKSPKKRAVKRRKEEEDPRIMQAFGYLQNVASGSASNKRDDCSVYGEHVANKIRKFDDRLKSLAQHRINNILFDLEMSHYNSSAAPQPLREFAPGYPQTMSTNQYDYQQVSTRFPQSSFNNEAFPRITARICKPETCKKGGCTSITIDDKEMLFNSFYGMDYNDQSSYLVKCIAMGAPKRRRAGKTDATSKKLAAFTYSVMLKRSGKYVSMLMCKRNFCDIFQINTKRIQILLSKMKDGVTIPTDLRGVLFSNSNNISGIKMSSKRNHSALWGHFKDEGDKRAKCNYCSQSISIANGSNGNLNRHMKSKHPLLLLTEPEPQRQQAYCASNVTNTCEDSKTSERATVLKPSRAQTEITHFVQRPPSSRKIEETDKQVIKMIDKGHHALRMVEEPQFRELIIMVSHCPNYELPSRKKLSESLLSKIYNEYTEKIKIKLKKAQAVCVTTDAWTSRNNELYCCNGPLY</sequence>
<dbReference type="Proteomes" id="UP001152888">
    <property type="component" value="Unassembled WGS sequence"/>
</dbReference>
<feature type="compositionally biased region" description="Basic residues" evidence="5">
    <location>
        <begin position="163"/>
        <end position="175"/>
    </location>
</feature>
<evidence type="ECO:0000313" key="9">
    <source>
        <dbReference type="Proteomes" id="UP001152888"/>
    </source>
</evidence>
<feature type="domain" description="BED-type" evidence="6">
    <location>
        <begin position="430"/>
        <end position="475"/>
    </location>
</feature>
<feature type="domain" description="MADF" evidence="7">
    <location>
        <begin position="10"/>
        <end position="103"/>
    </location>
</feature>
<evidence type="ECO:0008006" key="10">
    <source>
        <dbReference type="Google" id="ProtNLM"/>
    </source>
</evidence>
<dbReference type="SMART" id="SM00595">
    <property type="entry name" value="MADF"/>
    <property type="match status" value="1"/>
</dbReference>
<keyword evidence="3" id="KW-0862">Zinc</keyword>
<dbReference type="EMBL" id="CAKOFQ010006658">
    <property type="protein sequence ID" value="CAH1955122.1"/>
    <property type="molecule type" value="Genomic_DNA"/>
</dbReference>
<keyword evidence="9" id="KW-1185">Reference proteome</keyword>
<keyword evidence="1" id="KW-0479">Metal-binding</keyword>
<proteinExistence type="predicted"/>
<protein>
    <recommendedName>
        <fullName evidence="10">MADF domain-containing protein</fullName>
    </recommendedName>
</protein>
<comment type="caution">
    <text evidence="8">The sequence shown here is derived from an EMBL/GenBank/DDBJ whole genome shotgun (WGS) entry which is preliminary data.</text>
</comment>
<dbReference type="PANTHER" id="PTHR21505">
    <property type="entry name" value="MADF DOMAIN-CONTAINING PROTEIN-RELATED"/>
    <property type="match status" value="1"/>
</dbReference>
<dbReference type="InterPro" id="IPR003656">
    <property type="entry name" value="Znf_BED"/>
</dbReference>
<evidence type="ECO:0000313" key="8">
    <source>
        <dbReference type="EMBL" id="CAH1955122.1"/>
    </source>
</evidence>
<dbReference type="InterPro" id="IPR006578">
    <property type="entry name" value="MADF-dom"/>
</dbReference>